<evidence type="ECO:0008006" key="3">
    <source>
        <dbReference type="Google" id="ProtNLM"/>
    </source>
</evidence>
<dbReference type="Proteomes" id="UP000192527">
    <property type="component" value="Chromosome"/>
</dbReference>
<dbReference type="AlphaFoldDB" id="A0A1W5ZYL8"/>
<sequence>MTNKMIGFGILGIFILAGVAGWYAQNTIFNSEAAEAASASDAEKEAEKREGSGAVSLEELSSYEEEGKNPFGQAVAASEMTDDTYQEYIHWMSHQKVKAKKKWGYYELHPKRVEWLLKGLEQTEVTHDKVYREILEKWKAEDFSTVDEDHNRIWRLQDGTVGKANGILSPEEEQAFIEQHK</sequence>
<keyword evidence="2" id="KW-1185">Reference proteome</keyword>
<dbReference type="Pfam" id="PF19754">
    <property type="entry name" value="DUF6241"/>
    <property type="match status" value="1"/>
</dbReference>
<dbReference type="KEGG" id="hmn:HM131_16445"/>
<gene>
    <name evidence="1" type="ORF">HM131_16445</name>
</gene>
<protein>
    <recommendedName>
        <fullName evidence="3">CTP synthase</fullName>
    </recommendedName>
</protein>
<organism evidence="1 2">
    <name type="scientific">Halobacillus mangrovi</name>
    <dbReference type="NCBI Taxonomy" id="402384"/>
    <lineage>
        <taxon>Bacteria</taxon>
        <taxon>Bacillati</taxon>
        <taxon>Bacillota</taxon>
        <taxon>Bacilli</taxon>
        <taxon>Bacillales</taxon>
        <taxon>Bacillaceae</taxon>
        <taxon>Halobacillus</taxon>
    </lineage>
</organism>
<accession>A0A1W5ZYL8</accession>
<dbReference type="EMBL" id="CP020772">
    <property type="protein sequence ID" value="ARI78327.1"/>
    <property type="molecule type" value="Genomic_DNA"/>
</dbReference>
<name>A0A1W5ZYL8_9BACI</name>
<dbReference type="InterPro" id="IPR046208">
    <property type="entry name" value="DUF6241"/>
</dbReference>
<reference evidence="1 2" key="1">
    <citation type="submission" date="2017-04" db="EMBL/GenBank/DDBJ databases">
        <title>The whole genome sequencing and assembly of Halobacillus mangrovi strain.</title>
        <authorList>
            <person name="Lee S.-J."/>
            <person name="Park M.-K."/>
            <person name="Kim J.-Y."/>
            <person name="Lee Y.-J."/>
            <person name="Yi H."/>
            <person name="Bahn Y.-S."/>
            <person name="Kim J.F."/>
            <person name="Lee D.-W."/>
        </authorList>
    </citation>
    <scope>NUCLEOTIDE SEQUENCE [LARGE SCALE GENOMIC DNA]</scope>
    <source>
        <strain evidence="1 2">KTB 131</strain>
    </source>
</reference>
<proteinExistence type="predicted"/>
<dbReference type="OrthoDB" id="1932566at2"/>
<dbReference type="STRING" id="402384.HM131_16445"/>
<evidence type="ECO:0000313" key="1">
    <source>
        <dbReference type="EMBL" id="ARI78327.1"/>
    </source>
</evidence>
<evidence type="ECO:0000313" key="2">
    <source>
        <dbReference type="Proteomes" id="UP000192527"/>
    </source>
</evidence>
<dbReference type="RefSeq" id="WP_085030786.1">
    <property type="nucleotide sequence ID" value="NZ_CP020772.1"/>
</dbReference>